<evidence type="ECO:0000256" key="8">
    <source>
        <dbReference type="PIRNR" id="PIRNR006256"/>
    </source>
</evidence>
<dbReference type="Pfam" id="PF17788">
    <property type="entry name" value="HypF_C"/>
    <property type="match status" value="1"/>
</dbReference>
<feature type="active site" evidence="9">
    <location>
        <position position="36"/>
    </location>
</feature>
<dbReference type="SUPFAM" id="SSF54975">
    <property type="entry name" value="Acylphosphatase/BLUF domain-like"/>
    <property type="match status" value="1"/>
</dbReference>
<dbReference type="PROSITE" id="PS51160">
    <property type="entry name" value="ACYLPHOSPHATASE_3"/>
    <property type="match status" value="1"/>
</dbReference>
<dbReference type="SUPFAM" id="SSF55821">
    <property type="entry name" value="YrdC/RibB"/>
    <property type="match status" value="1"/>
</dbReference>
<dbReference type="PIRSF" id="PIRSF006256">
    <property type="entry name" value="CMPcnvr_hdrg_mat"/>
    <property type="match status" value="1"/>
</dbReference>
<dbReference type="GO" id="GO:0051604">
    <property type="term" value="P:protein maturation"/>
    <property type="evidence" value="ECO:0007669"/>
    <property type="project" value="TreeGrafter"/>
</dbReference>
<keyword evidence="3" id="KW-0436">Ligase</keyword>
<dbReference type="GO" id="GO:0016874">
    <property type="term" value="F:ligase activity"/>
    <property type="evidence" value="ECO:0007669"/>
    <property type="project" value="UniProtKB-UniRule"/>
</dbReference>
<evidence type="ECO:0000259" key="11">
    <source>
        <dbReference type="PROSITE" id="PS51163"/>
    </source>
</evidence>
<dbReference type="InterPro" id="IPR006070">
    <property type="entry name" value="Sua5-like_dom"/>
</dbReference>
<dbReference type="Pfam" id="PF22521">
    <property type="entry name" value="HypF_C_2"/>
    <property type="match status" value="1"/>
</dbReference>
<dbReference type="Pfam" id="PF00708">
    <property type="entry name" value="Acylphosphatase"/>
    <property type="match status" value="1"/>
</dbReference>
<evidence type="ECO:0000259" key="10">
    <source>
        <dbReference type="PROSITE" id="PS51160"/>
    </source>
</evidence>
<evidence type="ECO:0000256" key="7">
    <source>
        <dbReference type="ARBA" id="ARBA00048220"/>
    </source>
</evidence>
<comment type="similarity">
    <text evidence="2 8">Belongs to the carbamoyltransferase HypF family.</text>
</comment>
<dbReference type="Proteomes" id="UP000256695">
    <property type="component" value="Unassembled WGS sequence"/>
</dbReference>
<comment type="caution">
    <text evidence="12">The sequence shown here is derived from an EMBL/GenBank/DDBJ whole genome shotgun (WGS) entry which is preliminary data.</text>
</comment>
<dbReference type="Gene3D" id="3.90.870.50">
    <property type="match status" value="1"/>
</dbReference>
<dbReference type="Pfam" id="PF07503">
    <property type="entry name" value="zf-HYPF"/>
    <property type="match status" value="2"/>
</dbReference>
<dbReference type="Gene3D" id="3.30.420.360">
    <property type="match status" value="1"/>
</dbReference>
<dbReference type="PROSITE" id="PS00150">
    <property type="entry name" value="ACYLPHOSPHATASE_1"/>
    <property type="match status" value="1"/>
</dbReference>
<dbReference type="InterPro" id="IPR051060">
    <property type="entry name" value="Carbamoyltrans_HypF-like"/>
</dbReference>
<dbReference type="PANTHER" id="PTHR42959:SF1">
    <property type="entry name" value="CARBAMOYLTRANSFERASE HYPF"/>
    <property type="match status" value="1"/>
</dbReference>
<keyword evidence="5" id="KW-0863">Zinc-finger</keyword>
<dbReference type="InterPro" id="IPR001792">
    <property type="entry name" value="Acylphosphatase-like_dom"/>
</dbReference>
<dbReference type="GO" id="GO:0008270">
    <property type="term" value="F:zinc ion binding"/>
    <property type="evidence" value="ECO:0007669"/>
    <property type="project" value="UniProtKB-KW"/>
</dbReference>
<dbReference type="AlphaFoldDB" id="A0A3D8JB55"/>
<dbReference type="UniPathway" id="UPA00335"/>
<evidence type="ECO:0000256" key="1">
    <source>
        <dbReference type="ARBA" id="ARBA00004711"/>
    </source>
</evidence>
<dbReference type="EMBL" id="NXLX01000002">
    <property type="protein sequence ID" value="RDU74395.1"/>
    <property type="molecule type" value="Genomic_DNA"/>
</dbReference>
<dbReference type="PROSITE" id="PS51163">
    <property type="entry name" value="YRDC"/>
    <property type="match status" value="1"/>
</dbReference>
<comment type="catalytic activity">
    <reaction evidence="7">
        <text>C-terminal L-cysteinyl-[HypE protein] + carbamoyl phosphate + ATP + H2O = C-terminal S-carboxamide-L-cysteinyl-[HypE protein] + AMP + phosphate + diphosphate + H(+)</text>
        <dbReference type="Rhea" id="RHEA:55636"/>
        <dbReference type="Rhea" id="RHEA-COMP:14247"/>
        <dbReference type="Rhea" id="RHEA-COMP:14392"/>
        <dbReference type="ChEBI" id="CHEBI:15377"/>
        <dbReference type="ChEBI" id="CHEBI:15378"/>
        <dbReference type="ChEBI" id="CHEBI:30616"/>
        <dbReference type="ChEBI" id="CHEBI:33019"/>
        <dbReference type="ChEBI" id="CHEBI:43474"/>
        <dbReference type="ChEBI" id="CHEBI:58228"/>
        <dbReference type="ChEBI" id="CHEBI:76913"/>
        <dbReference type="ChEBI" id="CHEBI:139126"/>
        <dbReference type="ChEBI" id="CHEBI:456215"/>
    </reaction>
</comment>
<dbReference type="InterPro" id="IPR017968">
    <property type="entry name" value="Acylphosphatase_CS"/>
</dbReference>
<evidence type="ECO:0000256" key="9">
    <source>
        <dbReference type="PROSITE-ProRule" id="PRU00520"/>
    </source>
</evidence>
<evidence type="ECO:0000256" key="2">
    <source>
        <dbReference type="ARBA" id="ARBA00008097"/>
    </source>
</evidence>
<proteinExistence type="inferred from homology"/>
<evidence type="ECO:0000256" key="3">
    <source>
        <dbReference type="ARBA" id="ARBA00022598"/>
    </source>
</evidence>
<evidence type="ECO:0000313" key="13">
    <source>
        <dbReference type="Proteomes" id="UP000256695"/>
    </source>
</evidence>
<comment type="catalytic activity">
    <reaction evidence="9">
        <text>an acyl phosphate + H2O = a carboxylate + phosphate + H(+)</text>
        <dbReference type="Rhea" id="RHEA:14965"/>
        <dbReference type="ChEBI" id="CHEBI:15377"/>
        <dbReference type="ChEBI" id="CHEBI:15378"/>
        <dbReference type="ChEBI" id="CHEBI:29067"/>
        <dbReference type="ChEBI" id="CHEBI:43474"/>
        <dbReference type="ChEBI" id="CHEBI:59918"/>
        <dbReference type="EC" id="3.6.1.7"/>
    </reaction>
</comment>
<reference evidence="12 13" key="1">
    <citation type="submission" date="2018-04" db="EMBL/GenBank/DDBJ databases">
        <title>Novel Campyloabacter and Helicobacter Species and Strains.</title>
        <authorList>
            <person name="Mannion A.J."/>
            <person name="Shen Z."/>
            <person name="Fox J.G."/>
        </authorList>
    </citation>
    <scope>NUCLEOTIDE SEQUENCE [LARGE SCALE GENOMIC DNA]</scope>
    <source>
        <strain evidence="12 13">MIT 04-9362</strain>
    </source>
</reference>
<keyword evidence="13" id="KW-1185">Reference proteome</keyword>
<keyword evidence="6" id="KW-0862">Zinc</keyword>
<evidence type="ECO:0000256" key="6">
    <source>
        <dbReference type="ARBA" id="ARBA00022833"/>
    </source>
</evidence>
<dbReference type="GO" id="GO:0003998">
    <property type="term" value="F:acylphosphatase activity"/>
    <property type="evidence" value="ECO:0007669"/>
    <property type="project" value="UniProtKB-EC"/>
</dbReference>
<dbReference type="RefSeq" id="WP_115578450.1">
    <property type="nucleotide sequence ID" value="NZ_NXLX01000002.1"/>
</dbReference>
<keyword evidence="9" id="KW-0378">Hydrolase</keyword>
<keyword evidence="12" id="KW-0808">Transferase</keyword>
<comment type="pathway">
    <text evidence="1">Protein modification; [NiFe] hydrogenase maturation.</text>
</comment>
<dbReference type="InterPro" id="IPR011125">
    <property type="entry name" value="Znf_HypF"/>
</dbReference>
<organism evidence="12 13">
    <name type="scientific">Helicobacter anseris</name>
    <dbReference type="NCBI Taxonomy" id="375926"/>
    <lineage>
        <taxon>Bacteria</taxon>
        <taxon>Pseudomonadati</taxon>
        <taxon>Campylobacterota</taxon>
        <taxon>Epsilonproteobacteria</taxon>
        <taxon>Campylobacterales</taxon>
        <taxon>Helicobacteraceae</taxon>
        <taxon>Helicobacter</taxon>
    </lineage>
</organism>
<dbReference type="PANTHER" id="PTHR42959">
    <property type="entry name" value="CARBAMOYLTRANSFERASE"/>
    <property type="match status" value="1"/>
</dbReference>
<evidence type="ECO:0000256" key="4">
    <source>
        <dbReference type="ARBA" id="ARBA00022723"/>
    </source>
</evidence>
<sequence length="752" mass="86372">MLYHKIIVKGLVQGVGFRPHVYRIAKKLNLFGYVKNKGNFVEILINKKCQGFLTQLKKNLPQQAIITTIQTTTIEFKKSYEDFYILKSTKTNNLFDGILPQDLKICKECIEDIKMHSRFKHYAFTTCTNCGPRYSILKALPYDRENTTMANFNLCSACKRDFLNPKNRRFHAQPLSCKDCHIPLTFFSKNQIFSNEDAITQCALLIQQGGIVAIKGTGGFALACSIKHQKSIQKIRDFKQRPFKPFAIMVKDIAMARQYAFVSKQEEKVLLSKESPIVLLKKRKKMQDIAPNLNKIGIILPYSGLHFLLFEYLDTPIIFTSANQSSEPIITTRLRIEEDLYPLCDGILDYDREIANPIDDSLVQVTNSQVQILRIARGYAPLHLKIPHLKKNNKTQVGLGAEQKITLAYRKNQNIILSPYIGDLSHPNTLVFYEKTYQLFNMLYAIHPDVLISDKHKNYHSYDIGAKKSKEYTMIWEKKQHHYAHFCAIFADAMLQDSTLMPKEKVLGILWDGTGMGDDDKIWGGEFFIGNLKSYRRVGHFEEMGIYGGEKSIKEIYKIAYCLAKQFCKKTTFAKLQKQYHKSYPSIFPLFDTMIEKKIQSFTCTSVGRIFDAVAALIGVCNKNTYDSQAPMLLEALYQKNVHYGIYPFKIQKKIIKIHPLIEAIVQDMFNQIPKKVIATKFIHTLAYIALEFSKKTKAKKVLFSGGVFMNQALCEKIQELFQKEKDIKFYFHVFLPSNDSAIALGQVVNLS</sequence>
<dbReference type="OrthoDB" id="9808093at2"/>
<dbReference type="GO" id="GO:0016743">
    <property type="term" value="F:carboxyl- or carbamoyltransferase activity"/>
    <property type="evidence" value="ECO:0007669"/>
    <property type="project" value="UniProtKB-UniRule"/>
</dbReference>
<keyword evidence="4" id="KW-0479">Metal-binding</keyword>
<dbReference type="NCBIfam" id="TIGR00143">
    <property type="entry name" value="hypF"/>
    <property type="match status" value="1"/>
</dbReference>
<evidence type="ECO:0000313" key="12">
    <source>
        <dbReference type="EMBL" id="RDU74395.1"/>
    </source>
</evidence>
<name>A0A3D8JB55_9HELI</name>
<dbReference type="InterPro" id="IPR017945">
    <property type="entry name" value="DHBP_synth_RibB-like_a/b_dom"/>
</dbReference>
<feature type="domain" description="YrdC-like" evidence="11">
    <location>
        <begin position="196"/>
        <end position="378"/>
    </location>
</feature>
<accession>A0A3D8JB55</accession>
<dbReference type="EC" id="6.2.-.-" evidence="8"/>
<dbReference type="InterPro" id="IPR041440">
    <property type="entry name" value="HypF_C"/>
</dbReference>
<gene>
    <name evidence="12" type="primary">hypF</name>
    <name evidence="12" type="ORF">CQA57_01405</name>
</gene>
<dbReference type="Gene3D" id="3.30.110.120">
    <property type="match status" value="1"/>
</dbReference>
<dbReference type="GO" id="GO:0003725">
    <property type="term" value="F:double-stranded RNA binding"/>
    <property type="evidence" value="ECO:0007669"/>
    <property type="project" value="InterPro"/>
</dbReference>
<dbReference type="Pfam" id="PF01300">
    <property type="entry name" value="Sua5_yciO_yrdC"/>
    <property type="match status" value="1"/>
</dbReference>
<evidence type="ECO:0000256" key="5">
    <source>
        <dbReference type="ARBA" id="ARBA00022771"/>
    </source>
</evidence>
<dbReference type="InterPro" id="IPR004421">
    <property type="entry name" value="Carbamoyltransferase_HypF"/>
</dbReference>
<feature type="domain" description="Acylphosphatase-like" evidence="10">
    <location>
        <begin position="3"/>
        <end position="87"/>
    </location>
</feature>
<feature type="active site" evidence="9">
    <location>
        <position position="18"/>
    </location>
</feature>
<dbReference type="Gene3D" id="3.30.420.40">
    <property type="match status" value="1"/>
</dbReference>
<protein>
    <recommendedName>
        <fullName evidence="8">Carbamoyltransferase</fullName>
        <ecNumber evidence="8">6.2.-.-</ecNumber>
    </recommendedName>
</protein>
<dbReference type="InterPro" id="IPR055128">
    <property type="entry name" value="HypF_C_2"/>
</dbReference>
<dbReference type="InterPro" id="IPR036046">
    <property type="entry name" value="Acylphosphatase-like_dom_sf"/>
</dbReference>